<dbReference type="OrthoDB" id="62371at2759"/>
<feature type="chain" id="PRO_5012420559" description="Serine protease" evidence="2">
    <location>
        <begin position="19"/>
        <end position="536"/>
    </location>
</feature>
<gene>
    <name evidence="3" type="ORF">PHMEG_000894</name>
</gene>
<sequence length="536" mass="58262">MAFKLLSVVTLGLHVALGLDYTDNGIAIVGTTEPLNIDVTAGTSREDLISYEFSSYIAVHFAGFDLPEGDSVVISSPDAQVTVSHTYTGRGRDQSGTFIASFISGNSVTVKYNSVGAASTGQGYRITGFSRGYPTKQEESVCGDGDQSLPAKCYAPGTNLSEELPQAYRKAQAVARLLINGTYLCTGWLGGSEGHVFTNHHCFDQEDWALTTDIEFMAESSSCSDQCERQLGCAGKIVATTSTLIADSEDIDYSVIQLPDCVDLSPYGYLQLRESGPVLNESIYVPQHPDGYAKRIVSTVDGGDNTTIRSVGQDGACGTDQVGHDADTKGGSSGSPLIAASDNLVVAIHHCGGCTNTAIDVRTVLTDLASKNITIKNLVASQDVNNSLHTFDKTRIKYDGCVNYRYEQFDHVECDDFEQYNHVNCIEIDSNASVNQYDIIDNNIQKHHRTDFRFCEIVYPSYHNHIELLEHNEFNDFCKLEFDVNHGDYVGCRGKAEGCSGWSHLASFDPICYESVLDVEASLPCPDTGIDRGFDG</sequence>
<dbReference type="PANTHER" id="PTHR36234">
    <property type="entry name" value="LYSYL ENDOPEPTIDASE"/>
    <property type="match status" value="1"/>
</dbReference>
<dbReference type="Gene3D" id="2.40.10.10">
    <property type="entry name" value="Trypsin-like serine proteases"/>
    <property type="match status" value="2"/>
</dbReference>
<dbReference type="STRING" id="4795.A0A225X1T3"/>
<name>A0A225X1T3_9STRA</name>
<evidence type="ECO:0000313" key="4">
    <source>
        <dbReference type="Proteomes" id="UP000198211"/>
    </source>
</evidence>
<dbReference type="SUPFAM" id="SSF50494">
    <property type="entry name" value="Trypsin-like serine proteases"/>
    <property type="match status" value="1"/>
</dbReference>
<evidence type="ECO:0000256" key="1">
    <source>
        <dbReference type="ARBA" id="ARBA00023026"/>
    </source>
</evidence>
<accession>A0A225X1T3</accession>
<keyword evidence="1" id="KW-0843">Virulence</keyword>
<dbReference type="Pfam" id="PF13365">
    <property type="entry name" value="Trypsin_2"/>
    <property type="match status" value="1"/>
</dbReference>
<feature type="signal peptide" evidence="2">
    <location>
        <begin position="1"/>
        <end position="18"/>
    </location>
</feature>
<dbReference type="PANTHER" id="PTHR36234:SF5">
    <property type="entry name" value="LYSYL ENDOPEPTIDASE"/>
    <property type="match status" value="1"/>
</dbReference>
<dbReference type="InterPro" id="IPR009003">
    <property type="entry name" value="Peptidase_S1_PA"/>
</dbReference>
<evidence type="ECO:0000256" key="2">
    <source>
        <dbReference type="SAM" id="SignalP"/>
    </source>
</evidence>
<dbReference type="InterPro" id="IPR043504">
    <property type="entry name" value="Peptidase_S1_PA_chymotrypsin"/>
</dbReference>
<dbReference type="Proteomes" id="UP000198211">
    <property type="component" value="Unassembled WGS sequence"/>
</dbReference>
<protein>
    <recommendedName>
        <fullName evidence="5">Serine protease</fullName>
    </recommendedName>
</protein>
<proteinExistence type="predicted"/>
<organism evidence="3 4">
    <name type="scientific">Phytophthora megakarya</name>
    <dbReference type="NCBI Taxonomy" id="4795"/>
    <lineage>
        <taxon>Eukaryota</taxon>
        <taxon>Sar</taxon>
        <taxon>Stramenopiles</taxon>
        <taxon>Oomycota</taxon>
        <taxon>Peronosporomycetes</taxon>
        <taxon>Peronosporales</taxon>
        <taxon>Peronosporaceae</taxon>
        <taxon>Phytophthora</taxon>
    </lineage>
</organism>
<evidence type="ECO:0008006" key="5">
    <source>
        <dbReference type="Google" id="ProtNLM"/>
    </source>
</evidence>
<keyword evidence="2" id="KW-0732">Signal</keyword>
<dbReference type="EMBL" id="NBNE01000028">
    <property type="protein sequence ID" value="OWZ24094.1"/>
    <property type="molecule type" value="Genomic_DNA"/>
</dbReference>
<comment type="caution">
    <text evidence="3">The sequence shown here is derived from an EMBL/GenBank/DDBJ whole genome shotgun (WGS) entry which is preliminary data.</text>
</comment>
<keyword evidence="4" id="KW-1185">Reference proteome</keyword>
<dbReference type="AlphaFoldDB" id="A0A225X1T3"/>
<evidence type="ECO:0000313" key="3">
    <source>
        <dbReference type="EMBL" id="OWZ24094.1"/>
    </source>
</evidence>
<reference evidence="4" key="1">
    <citation type="submission" date="2017-03" db="EMBL/GenBank/DDBJ databases">
        <title>Phytopthora megakarya and P. palmivora, two closely related causual agents of cacao black pod achieved similar genome size and gene model numbers by different mechanisms.</title>
        <authorList>
            <person name="Ali S."/>
            <person name="Shao J."/>
            <person name="Larry D.J."/>
            <person name="Kronmiller B."/>
            <person name="Shen D."/>
            <person name="Strem M.D."/>
            <person name="Melnick R.L."/>
            <person name="Guiltinan M.J."/>
            <person name="Tyler B.M."/>
            <person name="Meinhardt L.W."/>
            <person name="Bailey B.A."/>
        </authorList>
    </citation>
    <scope>NUCLEOTIDE SEQUENCE [LARGE SCALE GENOMIC DNA]</scope>
    <source>
        <strain evidence="4">zdho120</strain>
    </source>
</reference>